<reference evidence="3 4" key="1">
    <citation type="submission" date="2020-04" db="EMBL/GenBank/DDBJ databases">
        <authorList>
            <person name="Alioto T."/>
            <person name="Alioto T."/>
            <person name="Gomez Garrido J."/>
        </authorList>
    </citation>
    <scope>NUCLEOTIDE SEQUENCE [LARGE SCALE GENOMIC DNA]</scope>
</reference>
<proteinExistence type="predicted"/>
<feature type="transmembrane region" description="Helical" evidence="2">
    <location>
        <begin position="421"/>
        <end position="440"/>
    </location>
</feature>
<dbReference type="AlphaFoldDB" id="A0A8S1DIM3"/>
<organism evidence="3 4">
    <name type="scientific">Cloeon dipterum</name>
    <dbReference type="NCBI Taxonomy" id="197152"/>
    <lineage>
        <taxon>Eukaryota</taxon>
        <taxon>Metazoa</taxon>
        <taxon>Ecdysozoa</taxon>
        <taxon>Arthropoda</taxon>
        <taxon>Hexapoda</taxon>
        <taxon>Insecta</taxon>
        <taxon>Pterygota</taxon>
        <taxon>Palaeoptera</taxon>
        <taxon>Ephemeroptera</taxon>
        <taxon>Pisciforma</taxon>
        <taxon>Baetidae</taxon>
        <taxon>Cloeon</taxon>
    </lineage>
</organism>
<evidence type="ECO:0000256" key="2">
    <source>
        <dbReference type="SAM" id="Phobius"/>
    </source>
</evidence>
<sequence>MIQQGHYHRKEMFKLPADRLDGTMASSPENENALVQRNASGLQRIVIRTKLLFKFIAMWMWPQFAFFLSPFNNAYEWYQREADFANSLLVFVGLSIMVMIFIYQLNKFFILFAIRAVHSIFKFCLPVTSSWNCIVKHLRKIVLATGKHGGASETSIIRNGLDSAVAESECENLEDVRTDGNDWPERVEMANEASSGNQYQLGVGMSSTLTFSEKMVLIPFGANPASSKGGLTNEAEDSYSSKSSINYCSLTPSSKQENNASAEPLVPGVATDRKKVAAEPSETTSIDRTELSLTTGCHPSDSTTSRTPDKSQLCLPSTDLQNLGSWATPAVAVSILVMKSAIVIYLIRYNRDVIIMLNLLNVILGLYFYPWIRRKVAIKLASLREWVSILRRPWLAGRILWAESKLLASGYGPPFHVSQNLVFADLLFSFFIIIVSIVFLTKSPVLVAINALDFCYKLAMLVYHVFPLVEYKKVTAEYCRLNYWLPFKSKVRVIWKILLETWLDWAYIQSMIAYPFRNDVREFVLVPTEQNDRERNYNVVWPV</sequence>
<evidence type="ECO:0000313" key="3">
    <source>
        <dbReference type="EMBL" id="CAB3382240.1"/>
    </source>
</evidence>
<dbReference type="Proteomes" id="UP000494165">
    <property type="component" value="Unassembled WGS sequence"/>
</dbReference>
<feature type="compositionally biased region" description="Polar residues" evidence="1">
    <location>
        <begin position="250"/>
        <end position="261"/>
    </location>
</feature>
<feature type="compositionally biased region" description="Polar residues" evidence="1">
    <location>
        <begin position="291"/>
        <end position="306"/>
    </location>
</feature>
<keyword evidence="2" id="KW-1133">Transmembrane helix</keyword>
<keyword evidence="4" id="KW-1185">Reference proteome</keyword>
<feature type="transmembrane region" description="Helical" evidence="2">
    <location>
        <begin position="326"/>
        <end position="347"/>
    </location>
</feature>
<protein>
    <submittedName>
        <fullName evidence="3">Uncharacterized protein</fullName>
    </submittedName>
</protein>
<name>A0A8S1DIM3_9INSE</name>
<feature type="transmembrane region" description="Helical" evidence="2">
    <location>
        <begin position="353"/>
        <end position="372"/>
    </location>
</feature>
<dbReference type="EMBL" id="CADEPI010000261">
    <property type="protein sequence ID" value="CAB3382240.1"/>
    <property type="molecule type" value="Genomic_DNA"/>
</dbReference>
<gene>
    <name evidence="3" type="ORF">CLODIP_2_CD04736</name>
</gene>
<keyword evidence="2" id="KW-0472">Membrane</keyword>
<feature type="region of interest" description="Disordered" evidence="1">
    <location>
        <begin position="250"/>
        <end position="311"/>
    </location>
</feature>
<evidence type="ECO:0000313" key="4">
    <source>
        <dbReference type="Proteomes" id="UP000494165"/>
    </source>
</evidence>
<keyword evidence="2" id="KW-0812">Transmembrane</keyword>
<accession>A0A8S1DIM3</accession>
<comment type="caution">
    <text evidence="3">The sequence shown here is derived from an EMBL/GenBank/DDBJ whole genome shotgun (WGS) entry which is preliminary data.</text>
</comment>
<feature type="transmembrane region" description="Helical" evidence="2">
    <location>
        <begin position="84"/>
        <end position="105"/>
    </location>
</feature>
<evidence type="ECO:0000256" key="1">
    <source>
        <dbReference type="SAM" id="MobiDB-lite"/>
    </source>
</evidence>